<proteinExistence type="predicted"/>
<dbReference type="RefSeq" id="WP_189045428.1">
    <property type="nucleotide sequence ID" value="NZ_BMJQ01000005.1"/>
</dbReference>
<name>A0A8J2YSH4_9PROT</name>
<reference evidence="1" key="1">
    <citation type="journal article" date="2014" name="Int. J. Syst. Evol. Microbiol.">
        <title>Complete genome sequence of Corynebacterium casei LMG S-19264T (=DSM 44701T), isolated from a smear-ripened cheese.</title>
        <authorList>
            <consortium name="US DOE Joint Genome Institute (JGI-PGF)"/>
            <person name="Walter F."/>
            <person name="Albersmeier A."/>
            <person name="Kalinowski J."/>
            <person name="Ruckert C."/>
        </authorList>
    </citation>
    <scope>NUCLEOTIDE SEQUENCE</scope>
    <source>
        <strain evidence="1">CGMCC 1.15725</strain>
    </source>
</reference>
<comment type="caution">
    <text evidence="1">The sequence shown here is derived from an EMBL/GenBank/DDBJ whole genome shotgun (WGS) entry which is preliminary data.</text>
</comment>
<dbReference type="AlphaFoldDB" id="A0A8J2YSH4"/>
<dbReference type="EMBL" id="BMJQ01000005">
    <property type="protein sequence ID" value="GGF15131.1"/>
    <property type="molecule type" value="Genomic_DNA"/>
</dbReference>
<organism evidence="1 2">
    <name type="scientific">Aliidongia dinghuensis</name>
    <dbReference type="NCBI Taxonomy" id="1867774"/>
    <lineage>
        <taxon>Bacteria</taxon>
        <taxon>Pseudomonadati</taxon>
        <taxon>Pseudomonadota</taxon>
        <taxon>Alphaproteobacteria</taxon>
        <taxon>Rhodospirillales</taxon>
        <taxon>Dongiaceae</taxon>
        <taxon>Aliidongia</taxon>
    </lineage>
</organism>
<sequence length="57" mass="6327">MKLRGAISFRSIATDHLAKAKILLDGSNRDLNLVRSGCRKIYFLNLENIGFSMSAEA</sequence>
<evidence type="ECO:0000313" key="2">
    <source>
        <dbReference type="Proteomes" id="UP000646365"/>
    </source>
</evidence>
<dbReference type="Proteomes" id="UP000646365">
    <property type="component" value="Unassembled WGS sequence"/>
</dbReference>
<keyword evidence="2" id="KW-1185">Reference proteome</keyword>
<evidence type="ECO:0000313" key="1">
    <source>
        <dbReference type="EMBL" id="GGF15131.1"/>
    </source>
</evidence>
<reference evidence="1" key="2">
    <citation type="submission" date="2020-09" db="EMBL/GenBank/DDBJ databases">
        <authorList>
            <person name="Sun Q."/>
            <person name="Zhou Y."/>
        </authorList>
    </citation>
    <scope>NUCLEOTIDE SEQUENCE</scope>
    <source>
        <strain evidence="1">CGMCC 1.15725</strain>
    </source>
</reference>
<gene>
    <name evidence="1" type="ORF">GCM10011611_21130</name>
</gene>
<protein>
    <submittedName>
        <fullName evidence="1">Uncharacterized protein</fullName>
    </submittedName>
</protein>
<accession>A0A8J2YSH4</accession>